<evidence type="ECO:0000256" key="1">
    <source>
        <dbReference type="ARBA" id="ARBA00004141"/>
    </source>
</evidence>
<evidence type="ECO:0000256" key="10">
    <source>
        <dbReference type="SAM" id="Phobius"/>
    </source>
</evidence>
<feature type="compositionally biased region" description="Basic and acidic residues" evidence="9">
    <location>
        <begin position="42"/>
        <end position="53"/>
    </location>
</feature>
<keyword evidence="3" id="KW-0813">Transport</keyword>
<evidence type="ECO:0000256" key="2">
    <source>
        <dbReference type="ARBA" id="ARBA00005751"/>
    </source>
</evidence>
<protein>
    <submittedName>
        <fullName evidence="11">Preprotein translocase subunit SecY</fullName>
    </submittedName>
</protein>
<gene>
    <name evidence="11" type="primary">secY_1</name>
    <name evidence="11" type="ORF">NCTC12993_01257</name>
</gene>
<dbReference type="Gene3D" id="1.10.3370.10">
    <property type="entry name" value="SecY subunit domain"/>
    <property type="match status" value="1"/>
</dbReference>
<dbReference type="PROSITE" id="PS00755">
    <property type="entry name" value="SECY_1"/>
    <property type="match status" value="1"/>
</dbReference>
<evidence type="ECO:0000256" key="7">
    <source>
        <dbReference type="ARBA" id="ARBA00023010"/>
    </source>
</evidence>
<evidence type="ECO:0000313" key="12">
    <source>
        <dbReference type="Proteomes" id="UP000401081"/>
    </source>
</evidence>
<evidence type="ECO:0000313" key="11">
    <source>
        <dbReference type="EMBL" id="VFS59207.1"/>
    </source>
</evidence>
<name>A0A485ACK3_KLUCR</name>
<dbReference type="SUPFAM" id="SSF103491">
    <property type="entry name" value="Preprotein translocase SecY subunit"/>
    <property type="match status" value="1"/>
</dbReference>
<comment type="subcellular location">
    <subcellularLocation>
        <location evidence="1">Membrane</location>
        <topology evidence="1">Multi-pass membrane protein</topology>
    </subcellularLocation>
</comment>
<dbReference type="AlphaFoldDB" id="A0A485ACK3"/>
<keyword evidence="4 10" id="KW-0812">Transmembrane</keyword>
<proteinExistence type="inferred from homology"/>
<dbReference type="Proteomes" id="UP000401081">
    <property type="component" value="Unassembled WGS sequence"/>
</dbReference>
<keyword evidence="8 10" id="KW-0472">Membrane</keyword>
<evidence type="ECO:0000256" key="5">
    <source>
        <dbReference type="ARBA" id="ARBA00022927"/>
    </source>
</evidence>
<evidence type="ECO:0000256" key="3">
    <source>
        <dbReference type="ARBA" id="ARBA00022448"/>
    </source>
</evidence>
<dbReference type="GO" id="GO:0015031">
    <property type="term" value="P:protein transport"/>
    <property type="evidence" value="ECO:0007669"/>
    <property type="project" value="UniProtKB-KW"/>
</dbReference>
<keyword evidence="12" id="KW-1185">Reference proteome</keyword>
<accession>A0A485ACK3</accession>
<reference evidence="11 12" key="1">
    <citation type="submission" date="2019-03" db="EMBL/GenBank/DDBJ databases">
        <authorList>
            <consortium name="Pathogen Informatics"/>
        </authorList>
    </citation>
    <scope>NUCLEOTIDE SEQUENCE [LARGE SCALE GENOMIC DNA]</scope>
    <source>
        <strain evidence="11 12">NCTC12993</strain>
    </source>
</reference>
<dbReference type="Pfam" id="PF00344">
    <property type="entry name" value="SecY"/>
    <property type="match status" value="1"/>
</dbReference>
<sequence>MFSGGALSRASIFALGIMPYISASIIIQLLTVVHPTLAEIKKEGESGRRKDQPVHPLRHSGAGDIPVNRYCYLVYRICLVCRAW</sequence>
<keyword evidence="7" id="KW-0811">Translocation</keyword>
<dbReference type="InterPro" id="IPR002208">
    <property type="entry name" value="SecY/SEC61-alpha"/>
</dbReference>
<evidence type="ECO:0000256" key="4">
    <source>
        <dbReference type="ARBA" id="ARBA00022692"/>
    </source>
</evidence>
<organism evidence="11 12">
    <name type="scientific">Kluyvera cryocrescens</name>
    <name type="common">Kluyvera citrophila</name>
    <dbReference type="NCBI Taxonomy" id="580"/>
    <lineage>
        <taxon>Bacteria</taxon>
        <taxon>Pseudomonadati</taxon>
        <taxon>Pseudomonadota</taxon>
        <taxon>Gammaproteobacteria</taxon>
        <taxon>Enterobacterales</taxon>
        <taxon>Enterobacteriaceae</taxon>
        <taxon>Kluyvera</taxon>
    </lineage>
</organism>
<evidence type="ECO:0000256" key="9">
    <source>
        <dbReference type="SAM" id="MobiDB-lite"/>
    </source>
</evidence>
<feature type="region of interest" description="Disordered" evidence="9">
    <location>
        <begin position="42"/>
        <end position="61"/>
    </location>
</feature>
<comment type="similarity">
    <text evidence="2">Belongs to the SecY/SEC61-alpha family.</text>
</comment>
<feature type="transmembrane region" description="Helical" evidence="10">
    <location>
        <begin position="12"/>
        <end position="33"/>
    </location>
</feature>
<keyword evidence="6 10" id="KW-1133">Transmembrane helix</keyword>
<dbReference type="EMBL" id="CAADJD010000013">
    <property type="protein sequence ID" value="VFS59207.1"/>
    <property type="molecule type" value="Genomic_DNA"/>
</dbReference>
<dbReference type="InterPro" id="IPR030659">
    <property type="entry name" value="SecY_CS"/>
</dbReference>
<dbReference type="GO" id="GO:0016020">
    <property type="term" value="C:membrane"/>
    <property type="evidence" value="ECO:0007669"/>
    <property type="project" value="UniProtKB-SubCell"/>
</dbReference>
<evidence type="ECO:0000256" key="6">
    <source>
        <dbReference type="ARBA" id="ARBA00022989"/>
    </source>
</evidence>
<evidence type="ECO:0000256" key="8">
    <source>
        <dbReference type="ARBA" id="ARBA00023136"/>
    </source>
</evidence>
<dbReference type="InterPro" id="IPR023201">
    <property type="entry name" value="SecY_dom_sf"/>
</dbReference>
<keyword evidence="5" id="KW-0653">Protein transport</keyword>